<dbReference type="STRING" id="286727.SAMN02982917_2599"/>
<evidence type="ECO:0000313" key="2">
    <source>
        <dbReference type="Proteomes" id="UP000192936"/>
    </source>
</evidence>
<dbReference type="EMBL" id="FXAK01000005">
    <property type="protein sequence ID" value="SMF50491.1"/>
    <property type="molecule type" value="Genomic_DNA"/>
</dbReference>
<gene>
    <name evidence="1" type="ORF">SAMN02982917_2599</name>
</gene>
<dbReference type="SUPFAM" id="SSF53187">
    <property type="entry name" value="Zn-dependent exopeptidases"/>
    <property type="match status" value="1"/>
</dbReference>
<evidence type="ECO:0000313" key="1">
    <source>
        <dbReference type="EMBL" id="SMF50491.1"/>
    </source>
</evidence>
<dbReference type="Pfam" id="PF05013">
    <property type="entry name" value="FGase"/>
    <property type="match status" value="1"/>
</dbReference>
<dbReference type="InterPro" id="IPR007709">
    <property type="entry name" value="N-FG_amidohydro"/>
</dbReference>
<organism evidence="1 2">
    <name type="scientific">Azospirillum oryzae</name>
    <dbReference type="NCBI Taxonomy" id="286727"/>
    <lineage>
        <taxon>Bacteria</taxon>
        <taxon>Pseudomonadati</taxon>
        <taxon>Pseudomonadota</taxon>
        <taxon>Alphaproteobacteria</taxon>
        <taxon>Rhodospirillales</taxon>
        <taxon>Azospirillaceae</taxon>
        <taxon>Azospirillum</taxon>
    </lineage>
</organism>
<dbReference type="Proteomes" id="UP000192936">
    <property type="component" value="Unassembled WGS sequence"/>
</dbReference>
<dbReference type="InterPro" id="IPR010247">
    <property type="entry name" value="HutG_amidohyd"/>
</dbReference>
<dbReference type="NCBIfam" id="TIGR02017">
    <property type="entry name" value="hutG_amidohyd"/>
    <property type="match status" value="1"/>
</dbReference>
<accession>A0A1X7FDS6</accession>
<proteinExistence type="predicted"/>
<dbReference type="AlphaFoldDB" id="A0A1X7FDS6"/>
<reference evidence="1 2" key="1">
    <citation type="submission" date="2017-04" db="EMBL/GenBank/DDBJ databases">
        <authorList>
            <person name="Afonso C.L."/>
            <person name="Miller P.J."/>
            <person name="Scott M.A."/>
            <person name="Spackman E."/>
            <person name="Goraichik I."/>
            <person name="Dimitrov K.M."/>
            <person name="Suarez D.L."/>
            <person name="Swayne D.E."/>
        </authorList>
    </citation>
    <scope>NUCLEOTIDE SEQUENCE [LARGE SCALE GENOMIC DNA]</scope>
    <source>
        <strain evidence="1 2">A2P</strain>
    </source>
</reference>
<protein>
    <submittedName>
        <fullName evidence="1">Formiminoglutamase</fullName>
    </submittedName>
</protein>
<sequence>MMTDTIFDLVQGDGPLVISMPHCGTELSPGLAERLTEEALTLRDTDWHIPRLYGFAKGMGATLLSARYSRYVVDLNRASTGESLYPGQATTGLCPDVLFDGTPLYREGQAPDAVEIAERVEGYWRPYHDALTAELERVKARHGFALLFDAHSIRSQVPRLFDGRLPDLNLGTARGTSADPALIARVVAAMESASAAEGLTCVTDGRFVGGHITRAYGRPADGVHAIQMELAQDRYMDEEAPPFAYLPDRAERLQRVLTAVLNAFTSWRPAQG</sequence>
<name>A0A1X7FDS6_9PROT</name>
<dbReference type="Gene3D" id="3.40.630.40">
    <property type="entry name" value="Zn-dependent exopeptidases"/>
    <property type="match status" value="1"/>
</dbReference>